<reference evidence="3" key="2">
    <citation type="submission" date="2015-01" db="EMBL/GenBank/DDBJ databases">
        <title>Evolutionary Origins and Diversification of the Mycorrhizal Mutualists.</title>
        <authorList>
            <consortium name="DOE Joint Genome Institute"/>
            <consortium name="Mycorrhizal Genomics Consortium"/>
            <person name="Kohler A."/>
            <person name="Kuo A."/>
            <person name="Nagy L.G."/>
            <person name="Floudas D."/>
            <person name="Copeland A."/>
            <person name="Barry K.W."/>
            <person name="Cichocki N."/>
            <person name="Veneault-Fourrey C."/>
            <person name="LaButti K."/>
            <person name="Lindquist E.A."/>
            <person name="Lipzen A."/>
            <person name="Lundell T."/>
            <person name="Morin E."/>
            <person name="Murat C."/>
            <person name="Riley R."/>
            <person name="Ohm R."/>
            <person name="Sun H."/>
            <person name="Tunlid A."/>
            <person name="Henrissat B."/>
            <person name="Grigoriev I.V."/>
            <person name="Hibbett D.S."/>
            <person name="Martin F."/>
        </authorList>
    </citation>
    <scope>NUCLEOTIDE SEQUENCE [LARGE SCALE GENOMIC DNA]</scope>
    <source>
        <strain evidence="3">Foug A</strain>
    </source>
</reference>
<reference evidence="2 3" key="1">
    <citation type="submission" date="2014-04" db="EMBL/GenBank/DDBJ databases">
        <authorList>
            <consortium name="DOE Joint Genome Institute"/>
            <person name="Kuo A."/>
            <person name="Kohler A."/>
            <person name="Nagy L.G."/>
            <person name="Floudas D."/>
            <person name="Copeland A."/>
            <person name="Barry K.W."/>
            <person name="Cichocki N."/>
            <person name="Veneault-Fourrey C."/>
            <person name="LaButti K."/>
            <person name="Lindquist E.A."/>
            <person name="Lipzen A."/>
            <person name="Lundell T."/>
            <person name="Morin E."/>
            <person name="Murat C."/>
            <person name="Sun H."/>
            <person name="Tunlid A."/>
            <person name="Henrissat B."/>
            <person name="Grigoriev I.V."/>
            <person name="Hibbett D.S."/>
            <person name="Martin F."/>
            <person name="Nordberg H.P."/>
            <person name="Cantor M.N."/>
            <person name="Hua S.X."/>
        </authorList>
    </citation>
    <scope>NUCLEOTIDE SEQUENCE [LARGE SCALE GENOMIC DNA]</scope>
    <source>
        <strain evidence="2 3">Foug A</strain>
    </source>
</reference>
<sequence>MYMLLSDVLNRRSGILPDDIRPLNNSNFTLDTSGMATFFGGDVAVAAMTTLHLDPTRRWLGWYNAPGTYEVAKRYGRVVKSRLLEGLFPGVPTDLSTLLGLAGLKGAKYIAAHGGTVLEETGPFSALLMEECQHLAAEHIPGRQSVPMRVTITELHHDPDNDFVLKPTPIFSPIVAAIPILVSVGTATTCAVYEDWFCFCMILLGMIANGVSCLVIGSGKFVFQHPIHSIQPTSGDGVLLSDQHSEIVVLKGTVNAVDSVIRGVFTLRFRGEPRCRDIKFSTTLLVFQFIAQLLLIPQGSLFGQIMFVGSLIVSGAYNMWLSSWDRDATQREVCIRGVLQKPGFKRYTLGTRTSAMIFTLLALRPKDPAKIMDIVVPNDTPGWRKFKADVLSRIQGNQALVFDRTFWEDPDEADVLKLLYGDAEAAYHGYMATRSSTK</sequence>
<evidence type="ECO:0000313" key="3">
    <source>
        <dbReference type="Proteomes" id="UP000053989"/>
    </source>
</evidence>
<feature type="transmembrane region" description="Helical" evidence="1">
    <location>
        <begin position="301"/>
        <end position="321"/>
    </location>
</feature>
<dbReference type="Proteomes" id="UP000053989">
    <property type="component" value="Unassembled WGS sequence"/>
</dbReference>
<dbReference type="AlphaFoldDB" id="A0A0C3DD05"/>
<dbReference type="InParanoid" id="A0A0C3DD05"/>
<keyword evidence="1" id="KW-0472">Membrane</keyword>
<keyword evidence="1" id="KW-1133">Transmembrane helix</keyword>
<proteinExistence type="predicted"/>
<name>A0A0C3DD05_9AGAM</name>
<keyword evidence="3" id="KW-1185">Reference proteome</keyword>
<dbReference type="STRING" id="1036808.A0A0C3DD05"/>
<keyword evidence="1" id="KW-0812">Transmembrane</keyword>
<dbReference type="EMBL" id="KN822165">
    <property type="protein sequence ID" value="KIM53966.1"/>
    <property type="molecule type" value="Genomic_DNA"/>
</dbReference>
<organism evidence="2 3">
    <name type="scientific">Scleroderma citrinum Foug A</name>
    <dbReference type="NCBI Taxonomy" id="1036808"/>
    <lineage>
        <taxon>Eukaryota</taxon>
        <taxon>Fungi</taxon>
        <taxon>Dikarya</taxon>
        <taxon>Basidiomycota</taxon>
        <taxon>Agaricomycotina</taxon>
        <taxon>Agaricomycetes</taxon>
        <taxon>Agaricomycetidae</taxon>
        <taxon>Boletales</taxon>
        <taxon>Sclerodermatineae</taxon>
        <taxon>Sclerodermataceae</taxon>
        <taxon>Scleroderma</taxon>
    </lineage>
</organism>
<dbReference type="HOGENOM" id="CLU_025274_1_1_1"/>
<evidence type="ECO:0000313" key="2">
    <source>
        <dbReference type="EMBL" id="KIM53966.1"/>
    </source>
</evidence>
<dbReference type="OrthoDB" id="2620322at2759"/>
<evidence type="ECO:0000256" key="1">
    <source>
        <dbReference type="SAM" id="Phobius"/>
    </source>
</evidence>
<protein>
    <submittedName>
        <fullName evidence="2">Uncharacterized protein</fullName>
    </submittedName>
</protein>
<feature type="transmembrane region" description="Helical" evidence="1">
    <location>
        <begin position="196"/>
        <end position="217"/>
    </location>
</feature>
<accession>A0A0C3DD05</accession>
<gene>
    <name evidence="2" type="ORF">SCLCIDRAFT_1222385</name>
</gene>